<sequence length="211" mass="24966">MADQAESRFDTVIDGLLADLEPPIRRRNQAEYARLAADLVERARQTADAAVRERLIQLGESIQSQWLPLAIREDVLQTWYHELEPLRRQFDRQYNLFVARRLNRTLPERWTWLFRQSLRVRFWDKRTQSQAEQMNSRIRPLLQAAHPDRPGKEEFTLLEEDQSQSIESQLDQVADALRRYHCALLEGLEMQQRWLDENPTSEPDASADEAR</sequence>
<name>A0A517ZFM3_9PLAN</name>
<dbReference type="AlphaFoldDB" id="A0A517ZFM3"/>
<dbReference type="Proteomes" id="UP000320496">
    <property type="component" value="Chromosome"/>
</dbReference>
<dbReference type="KEGG" id="mri:Mal4_56420"/>
<organism evidence="1 2">
    <name type="scientific">Maioricimonas rarisocia</name>
    <dbReference type="NCBI Taxonomy" id="2528026"/>
    <lineage>
        <taxon>Bacteria</taxon>
        <taxon>Pseudomonadati</taxon>
        <taxon>Planctomycetota</taxon>
        <taxon>Planctomycetia</taxon>
        <taxon>Planctomycetales</taxon>
        <taxon>Planctomycetaceae</taxon>
        <taxon>Maioricimonas</taxon>
    </lineage>
</organism>
<reference evidence="1 2" key="1">
    <citation type="submission" date="2019-02" db="EMBL/GenBank/DDBJ databases">
        <title>Deep-cultivation of Planctomycetes and their phenomic and genomic characterization uncovers novel biology.</title>
        <authorList>
            <person name="Wiegand S."/>
            <person name="Jogler M."/>
            <person name="Boedeker C."/>
            <person name="Pinto D."/>
            <person name="Vollmers J."/>
            <person name="Rivas-Marin E."/>
            <person name="Kohn T."/>
            <person name="Peeters S.H."/>
            <person name="Heuer A."/>
            <person name="Rast P."/>
            <person name="Oberbeckmann S."/>
            <person name="Bunk B."/>
            <person name="Jeske O."/>
            <person name="Meyerdierks A."/>
            <person name="Storesund J.E."/>
            <person name="Kallscheuer N."/>
            <person name="Luecker S."/>
            <person name="Lage O.M."/>
            <person name="Pohl T."/>
            <person name="Merkel B.J."/>
            <person name="Hornburger P."/>
            <person name="Mueller R.-W."/>
            <person name="Bruemmer F."/>
            <person name="Labrenz M."/>
            <person name="Spormann A.M."/>
            <person name="Op den Camp H."/>
            <person name="Overmann J."/>
            <person name="Amann R."/>
            <person name="Jetten M.S.M."/>
            <person name="Mascher T."/>
            <person name="Medema M.H."/>
            <person name="Devos D.P."/>
            <person name="Kaster A.-K."/>
            <person name="Ovreas L."/>
            <person name="Rohde M."/>
            <person name="Galperin M.Y."/>
            <person name="Jogler C."/>
        </authorList>
    </citation>
    <scope>NUCLEOTIDE SEQUENCE [LARGE SCALE GENOMIC DNA]</scope>
    <source>
        <strain evidence="1 2">Mal4</strain>
    </source>
</reference>
<protein>
    <submittedName>
        <fullName evidence="1">Uncharacterized protein</fullName>
    </submittedName>
</protein>
<accession>A0A517ZFM3</accession>
<dbReference type="RefSeq" id="WP_145372515.1">
    <property type="nucleotide sequence ID" value="NZ_CP036275.1"/>
</dbReference>
<proteinExistence type="predicted"/>
<evidence type="ECO:0000313" key="1">
    <source>
        <dbReference type="EMBL" id="QDU41276.1"/>
    </source>
</evidence>
<evidence type="ECO:0000313" key="2">
    <source>
        <dbReference type="Proteomes" id="UP000320496"/>
    </source>
</evidence>
<gene>
    <name evidence="1" type="ORF">Mal4_56420</name>
</gene>
<keyword evidence="2" id="KW-1185">Reference proteome</keyword>
<dbReference type="EMBL" id="CP036275">
    <property type="protein sequence ID" value="QDU41276.1"/>
    <property type="molecule type" value="Genomic_DNA"/>
</dbReference>